<feature type="compositionally biased region" description="Low complexity" evidence="1">
    <location>
        <begin position="576"/>
        <end position="591"/>
    </location>
</feature>
<feature type="compositionally biased region" description="Low complexity" evidence="1">
    <location>
        <begin position="34"/>
        <end position="58"/>
    </location>
</feature>
<feature type="compositionally biased region" description="Low complexity" evidence="1">
    <location>
        <begin position="158"/>
        <end position="221"/>
    </location>
</feature>
<protein>
    <submittedName>
        <fullName evidence="2">Uncharacterized protein</fullName>
    </submittedName>
</protein>
<feature type="compositionally biased region" description="Gly residues" evidence="1">
    <location>
        <begin position="691"/>
        <end position="701"/>
    </location>
</feature>
<feature type="region of interest" description="Disordered" evidence="1">
    <location>
        <begin position="261"/>
        <end position="790"/>
    </location>
</feature>
<gene>
    <name evidence="2" type="ORF">HYH03_013964</name>
</gene>
<comment type="caution">
    <text evidence="2">The sequence shown here is derived from an EMBL/GenBank/DDBJ whole genome shotgun (WGS) entry which is preliminary data.</text>
</comment>
<feature type="compositionally biased region" description="Pro residues" evidence="1">
    <location>
        <begin position="542"/>
        <end position="552"/>
    </location>
</feature>
<organism evidence="2 3">
    <name type="scientific">Edaphochlamys debaryana</name>
    <dbReference type="NCBI Taxonomy" id="47281"/>
    <lineage>
        <taxon>Eukaryota</taxon>
        <taxon>Viridiplantae</taxon>
        <taxon>Chlorophyta</taxon>
        <taxon>core chlorophytes</taxon>
        <taxon>Chlorophyceae</taxon>
        <taxon>CS clade</taxon>
        <taxon>Chlamydomonadales</taxon>
        <taxon>Chlamydomonadales incertae sedis</taxon>
        <taxon>Edaphochlamys</taxon>
    </lineage>
</organism>
<evidence type="ECO:0000313" key="2">
    <source>
        <dbReference type="EMBL" id="KAG2487395.1"/>
    </source>
</evidence>
<feature type="compositionally biased region" description="Low complexity" evidence="1">
    <location>
        <begin position="464"/>
        <end position="492"/>
    </location>
</feature>
<reference evidence="2" key="1">
    <citation type="journal article" date="2020" name="bioRxiv">
        <title>Comparative genomics of Chlamydomonas.</title>
        <authorList>
            <person name="Craig R.J."/>
            <person name="Hasan A.R."/>
            <person name="Ness R.W."/>
            <person name="Keightley P.D."/>
        </authorList>
    </citation>
    <scope>NUCLEOTIDE SEQUENCE</scope>
    <source>
        <strain evidence="2">CCAP 11/70</strain>
    </source>
</reference>
<evidence type="ECO:0000313" key="3">
    <source>
        <dbReference type="Proteomes" id="UP000612055"/>
    </source>
</evidence>
<accession>A0A835XPR6</accession>
<feature type="region of interest" description="Disordered" evidence="1">
    <location>
        <begin position="13"/>
        <end position="62"/>
    </location>
</feature>
<dbReference type="Proteomes" id="UP000612055">
    <property type="component" value="Unassembled WGS sequence"/>
</dbReference>
<keyword evidence="3" id="KW-1185">Reference proteome</keyword>
<dbReference type="EMBL" id="JAEHOE010000097">
    <property type="protein sequence ID" value="KAG2487395.1"/>
    <property type="molecule type" value="Genomic_DNA"/>
</dbReference>
<evidence type="ECO:0000256" key="1">
    <source>
        <dbReference type="SAM" id="MobiDB-lite"/>
    </source>
</evidence>
<dbReference type="OrthoDB" id="553236at2759"/>
<feature type="compositionally biased region" description="Polar residues" evidence="1">
    <location>
        <begin position="282"/>
        <end position="295"/>
    </location>
</feature>
<proteinExistence type="predicted"/>
<feature type="region of interest" description="Disordered" evidence="1">
    <location>
        <begin position="108"/>
        <end position="240"/>
    </location>
</feature>
<name>A0A835XPR6_9CHLO</name>
<feature type="compositionally biased region" description="Low complexity" evidence="1">
    <location>
        <begin position="516"/>
        <end position="535"/>
    </location>
</feature>
<dbReference type="AlphaFoldDB" id="A0A835XPR6"/>
<feature type="compositionally biased region" description="Low complexity" evidence="1">
    <location>
        <begin position="753"/>
        <end position="767"/>
    </location>
</feature>
<feature type="compositionally biased region" description="Low complexity" evidence="1">
    <location>
        <begin position="371"/>
        <end position="385"/>
    </location>
</feature>
<sequence length="790" mass="76831">MLEAPILRISAPSRAALMSAGPGPSGDPGPPTPFTTSASRRFSPAPPSSAAAANVTTGTGSGGGIGSTFFAAAKSVSRRFLSPAPPPIELPPPSFGDMACVLLAEDEVEEPEWPGDATAALPSPGPRTSPSAAPFGLPSAPLPDMAPFSPARSGRGNSLFSSSSAAALAPSSPGLTRATSSSLTPTPSAPSASAGSTTALRARDPLALPAAPSPSAARSLRTNSIASPSPRQPQFDGLFGASGGAFSGPVADTTTVVSPVPKLRFSNNGMQGLAPREESLTTHRGPTPSQQQAGQRSPVAEEPAASGSETRRRAGGLMAWGGDGDAGLRGTSRSHMGLVASASGPLSPTPSPAKQPAANAIGYTRRPEDMPAAPSPRAARSIVGGASSGGAGGPPSPLQRQKSGLAVQPSLPSLGSVGISRRLEDLPAAPGPSNSRALAGGNRTVGGSAPPSVQAASGQPPPLRLAQQLAQMALRAAPQASGSGSGACSGPPDSRVSVSSWAEEEEQLDEWLSVLSPSGQAPAGSGAGPSGLPSPGGRPGFAPGPGPGPGPAPARVAFHASVSRVSGSGVIGGPPVGASASFSGPAASGNSMLARAPSIGFSRRIDELPAAPSPSHSRSLANGPGASAGGVGTPGASPRPPTWGLGGTTSSPRPGGGVGGSQSPMRSTRRLEDLPAAPSPSNARSLRAGMGLAGGSGGGSGAPSAMSPVARPSPTAQGPTGGSDELEWMAGPPAASQRPQNLPLGQGPGAPGLGPARRGAPTAGSAPSWESGDGSGNLGIGSDFMAVEEL</sequence>
<feature type="compositionally biased region" description="Gly residues" evidence="1">
    <location>
        <begin position="318"/>
        <end position="327"/>
    </location>
</feature>